<dbReference type="InterPro" id="IPR001509">
    <property type="entry name" value="Epimerase_deHydtase"/>
</dbReference>
<evidence type="ECO:0000256" key="1">
    <source>
        <dbReference type="SAM" id="MobiDB-lite"/>
    </source>
</evidence>
<dbReference type="PANTHER" id="PTHR48079:SF6">
    <property type="entry name" value="NAD(P)-BINDING DOMAIN-CONTAINING PROTEIN-RELATED"/>
    <property type="match status" value="1"/>
</dbReference>
<comment type="caution">
    <text evidence="3">The sequence shown here is derived from an EMBL/GenBank/DDBJ whole genome shotgun (WGS) entry which is preliminary data.</text>
</comment>
<reference evidence="3" key="1">
    <citation type="journal article" date="2014" name="Int. J. Syst. Evol. Microbiol.">
        <title>Complete genome sequence of Corynebacterium casei LMG S-19264T (=DSM 44701T), isolated from a smear-ripened cheese.</title>
        <authorList>
            <consortium name="US DOE Joint Genome Institute (JGI-PGF)"/>
            <person name="Walter F."/>
            <person name="Albersmeier A."/>
            <person name="Kalinowski J."/>
            <person name="Ruckert C."/>
        </authorList>
    </citation>
    <scope>NUCLEOTIDE SEQUENCE</scope>
    <source>
        <strain evidence="3">CGMCC 1.15388</strain>
    </source>
</reference>
<dbReference type="GO" id="GO:0005737">
    <property type="term" value="C:cytoplasm"/>
    <property type="evidence" value="ECO:0007669"/>
    <property type="project" value="TreeGrafter"/>
</dbReference>
<dbReference type="GO" id="GO:0004029">
    <property type="term" value="F:aldehyde dehydrogenase (NAD+) activity"/>
    <property type="evidence" value="ECO:0007669"/>
    <property type="project" value="TreeGrafter"/>
</dbReference>
<dbReference type="AlphaFoldDB" id="A0A917ATP7"/>
<dbReference type="InterPro" id="IPR036291">
    <property type="entry name" value="NAD(P)-bd_dom_sf"/>
</dbReference>
<organism evidence="3 4">
    <name type="scientific">Nesterenkonia cremea</name>
    <dbReference type="NCBI Taxonomy" id="1882340"/>
    <lineage>
        <taxon>Bacteria</taxon>
        <taxon>Bacillati</taxon>
        <taxon>Actinomycetota</taxon>
        <taxon>Actinomycetes</taxon>
        <taxon>Micrococcales</taxon>
        <taxon>Micrococcaceae</taxon>
        <taxon>Nesterenkonia</taxon>
    </lineage>
</organism>
<dbReference type="SUPFAM" id="SSF51735">
    <property type="entry name" value="NAD(P)-binding Rossmann-fold domains"/>
    <property type="match status" value="1"/>
</dbReference>
<dbReference type="EMBL" id="BMIS01000008">
    <property type="protein sequence ID" value="GGE72289.1"/>
    <property type="molecule type" value="Genomic_DNA"/>
</dbReference>
<proteinExistence type="predicted"/>
<evidence type="ECO:0000259" key="2">
    <source>
        <dbReference type="Pfam" id="PF01370"/>
    </source>
</evidence>
<keyword evidence="4" id="KW-1185">Reference proteome</keyword>
<accession>A0A917ATP7</accession>
<dbReference type="Proteomes" id="UP000633136">
    <property type="component" value="Unassembled WGS sequence"/>
</dbReference>
<dbReference type="Gene3D" id="3.40.50.720">
    <property type="entry name" value="NAD(P)-binding Rossmann-like Domain"/>
    <property type="match status" value="1"/>
</dbReference>
<evidence type="ECO:0000313" key="4">
    <source>
        <dbReference type="Proteomes" id="UP000633136"/>
    </source>
</evidence>
<sequence length="284" mass="31032">MTSYALMAGCGDLGTAAGLRLHDRGWQVTGLRRSPASSSAFRMIPMDLTRPEVQQQLSAEQLTPDAVVVALTADGRSAADYERTYRRGLQGLGRLLGDHQPRLIFVSSTSVIGPYDGQSVTEQTPPAPATPTAEMLLAAEQDAREIFEDLIVLRPAGIYGPGRRRTIERIRRGDPLDHSQMTNRIHRDDLADLVADLVAAAQPPQLLHAADGSPTPQGEVAGFIAERLSVPVPPDSGDGRPRGKRIETAELDRFRNGLSESRPLRWPSFREGYASLLDEQHSQR</sequence>
<feature type="domain" description="NAD-dependent epimerase/dehydratase" evidence="2">
    <location>
        <begin position="11"/>
        <end position="166"/>
    </location>
</feature>
<feature type="region of interest" description="Disordered" evidence="1">
    <location>
        <begin position="229"/>
        <end position="251"/>
    </location>
</feature>
<gene>
    <name evidence="3" type="ORF">GCM10011401_19110</name>
</gene>
<dbReference type="PANTHER" id="PTHR48079">
    <property type="entry name" value="PROTEIN YEEZ"/>
    <property type="match status" value="1"/>
</dbReference>
<feature type="compositionally biased region" description="Basic and acidic residues" evidence="1">
    <location>
        <begin position="237"/>
        <end position="251"/>
    </location>
</feature>
<evidence type="ECO:0000313" key="3">
    <source>
        <dbReference type="EMBL" id="GGE72289.1"/>
    </source>
</evidence>
<reference evidence="3" key="2">
    <citation type="submission" date="2020-09" db="EMBL/GenBank/DDBJ databases">
        <authorList>
            <person name="Sun Q."/>
            <person name="Zhou Y."/>
        </authorList>
    </citation>
    <scope>NUCLEOTIDE SEQUENCE</scope>
    <source>
        <strain evidence="3">CGMCC 1.15388</strain>
    </source>
</reference>
<name>A0A917ATP7_9MICC</name>
<protein>
    <recommendedName>
        <fullName evidence="2">NAD-dependent epimerase/dehydratase domain-containing protein</fullName>
    </recommendedName>
</protein>
<dbReference type="Pfam" id="PF01370">
    <property type="entry name" value="Epimerase"/>
    <property type="match status" value="1"/>
</dbReference>
<dbReference type="InterPro" id="IPR051783">
    <property type="entry name" value="NAD(P)-dependent_oxidoreduct"/>
</dbReference>
<dbReference type="RefSeq" id="WP_188685105.1">
    <property type="nucleotide sequence ID" value="NZ_BMIS01000008.1"/>
</dbReference>